<evidence type="ECO:0000313" key="13">
    <source>
        <dbReference type="EMBL" id="SHG10018.1"/>
    </source>
</evidence>
<evidence type="ECO:0000256" key="1">
    <source>
        <dbReference type="ARBA" id="ARBA00022475"/>
    </source>
</evidence>
<evidence type="ECO:0000256" key="5">
    <source>
        <dbReference type="ARBA" id="ARBA00022801"/>
    </source>
</evidence>
<gene>
    <name evidence="13" type="ORF">SAMN05444320_106367</name>
</gene>
<dbReference type="STRING" id="2017.SAMN05444320_106367"/>
<dbReference type="OrthoDB" id="9810445at2"/>
<evidence type="ECO:0000256" key="9">
    <source>
        <dbReference type="ARBA" id="ARBA00023136"/>
    </source>
</evidence>
<keyword evidence="8 10" id="KW-0482">Metalloprotease</keyword>
<evidence type="ECO:0000256" key="7">
    <source>
        <dbReference type="ARBA" id="ARBA00022989"/>
    </source>
</evidence>
<keyword evidence="4" id="KW-0479">Metal-binding</keyword>
<keyword evidence="14" id="KW-1185">Reference proteome</keyword>
<dbReference type="GO" id="GO:0004222">
    <property type="term" value="F:metalloendopeptidase activity"/>
    <property type="evidence" value="ECO:0007669"/>
    <property type="project" value="InterPro"/>
</dbReference>
<evidence type="ECO:0000256" key="11">
    <source>
        <dbReference type="SAM" id="MobiDB-lite"/>
    </source>
</evidence>
<evidence type="ECO:0000313" key="14">
    <source>
        <dbReference type="Proteomes" id="UP000184501"/>
    </source>
</evidence>
<protein>
    <submittedName>
        <fullName evidence="13">Zn-dependent protease with chaperone function</fullName>
    </submittedName>
</protein>
<proteinExistence type="inferred from homology"/>
<feature type="compositionally biased region" description="Basic and acidic residues" evidence="11">
    <location>
        <begin position="350"/>
        <end position="364"/>
    </location>
</feature>
<keyword evidence="7" id="KW-1133">Transmembrane helix</keyword>
<dbReference type="CDD" id="cd07325">
    <property type="entry name" value="M48_Ste24p_like"/>
    <property type="match status" value="1"/>
</dbReference>
<evidence type="ECO:0000256" key="10">
    <source>
        <dbReference type="RuleBase" id="RU003983"/>
    </source>
</evidence>
<evidence type="ECO:0000256" key="6">
    <source>
        <dbReference type="ARBA" id="ARBA00022833"/>
    </source>
</evidence>
<dbReference type="PANTHER" id="PTHR43221">
    <property type="entry name" value="PROTEASE HTPX"/>
    <property type="match status" value="1"/>
</dbReference>
<feature type="domain" description="Peptidase M48" evidence="12">
    <location>
        <begin position="80"/>
        <end position="272"/>
    </location>
</feature>
<dbReference type="InterPro" id="IPR050083">
    <property type="entry name" value="HtpX_protease"/>
</dbReference>
<dbReference type="GO" id="GO:0046872">
    <property type="term" value="F:metal ion binding"/>
    <property type="evidence" value="ECO:0007669"/>
    <property type="project" value="UniProtKB-KW"/>
</dbReference>
<dbReference type="Proteomes" id="UP000184501">
    <property type="component" value="Unassembled WGS sequence"/>
</dbReference>
<comment type="cofactor">
    <cofactor evidence="10">
        <name>Zn(2+)</name>
        <dbReference type="ChEBI" id="CHEBI:29105"/>
    </cofactor>
    <text evidence="10">Binds 1 zinc ion per subunit.</text>
</comment>
<accession>A0A1M5H299</accession>
<organism evidence="13 14">
    <name type="scientific">Streptoalloteichus hindustanus</name>
    <dbReference type="NCBI Taxonomy" id="2017"/>
    <lineage>
        <taxon>Bacteria</taxon>
        <taxon>Bacillati</taxon>
        <taxon>Actinomycetota</taxon>
        <taxon>Actinomycetes</taxon>
        <taxon>Pseudonocardiales</taxon>
        <taxon>Pseudonocardiaceae</taxon>
        <taxon>Streptoalloteichus</taxon>
    </lineage>
</organism>
<reference evidence="13 14" key="1">
    <citation type="submission" date="2016-11" db="EMBL/GenBank/DDBJ databases">
        <authorList>
            <person name="Jaros S."/>
            <person name="Januszkiewicz K."/>
            <person name="Wedrychowicz H."/>
        </authorList>
    </citation>
    <scope>NUCLEOTIDE SEQUENCE [LARGE SCALE GENOMIC DNA]</scope>
    <source>
        <strain evidence="13 14">DSM 44523</strain>
    </source>
</reference>
<evidence type="ECO:0000256" key="3">
    <source>
        <dbReference type="ARBA" id="ARBA00022692"/>
    </source>
</evidence>
<evidence type="ECO:0000256" key="8">
    <source>
        <dbReference type="ARBA" id="ARBA00023049"/>
    </source>
</evidence>
<dbReference type="Pfam" id="PF01435">
    <property type="entry name" value="Peptidase_M48"/>
    <property type="match status" value="1"/>
</dbReference>
<dbReference type="EMBL" id="FQVN01000006">
    <property type="protein sequence ID" value="SHG10018.1"/>
    <property type="molecule type" value="Genomic_DNA"/>
</dbReference>
<evidence type="ECO:0000256" key="2">
    <source>
        <dbReference type="ARBA" id="ARBA00022670"/>
    </source>
</evidence>
<sequence length="364" mass="39894">MSDSEPGNEVLAVEGRSLIRFPEISPRAYEHPADRGALATARALPGFDQVLKAISGAVGERSERLLALASSVRVSERQYPKLDRLRRECAEILDLDPVPDVFVQRDPRPNAYTVGMDQPFVVLTTGLVELLDDEALRFAVGHEMGHALSGHALYYTLLRRLVQMVTGLSWMPVGYWGMRAVIAALTDWYRRAELSADRAGLLCVQDPGAALRAHVLLSGASHVDEIDTAAFLQQAAEYDAVESVWDSVLKLGHLDGLVHPLPVVRAADLQRWAAGEQYRAILAGDYPRRGEDPTATWTQDVKDAARSYKDALATSADPLAKVLNEVGETLSDAASKVWQRFNGRNGENGGQRDGEDAGRRDSKE</sequence>
<dbReference type="GO" id="GO:0006508">
    <property type="term" value="P:proteolysis"/>
    <property type="evidence" value="ECO:0007669"/>
    <property type="project" value="UniProtKB-KW"/>
</dbReference>
<dbReference type="InterPro" id="IPR001915">
    <property type="entry name" value="Peptidase_M48"/>
</dbReference>
<keyword evidence="6 10" id="KW-0862">Zinc</keyword>
<keyword evidence="2 10" id="KW-0645">Protease</keyword>
<keyword evidence="5 10" id="KW-0378">Hydrolase</keyword>
<dbReference type="Gene3D" id="3.30.2010.10">
    <property type="entry name" value="Metalloproteases ('zincins'), catalytic domain"/>
    <property type="match status" value="1"/>
</dbReference>
<keyword evidence="1" id="KW-1003">Cell membrane</keyword>
<dbReference type="AlphaFoldDB" id="A0A1M5H299"/>
<evidence type="ECO:0000256" key="4">
    <source>
        <dbReference type="ARBA" id="ARBA00022723"/>
    </source>
</evidence>
<feature type="region of interest" description="Disordered" evidence="11">
    <location>
        <begin position="340"/>
        <end position="364"/>
    </location>
</feature>
<keyword evidence="9" id="KW-0472">Membrane</keyword>
<comment type="similarity">
    <text evidence="10">Belongs to the peptidase M48 family.</text>
</comment>
<evidence type="ECO:0000259" key="12">
    <source>
        <dbReference type="Pfam" id="PF01435"/>
    </source>
</evidence>
<name>A0A1M5H299_STRHI</name>
<dbReference type="PANTHER" id="PTHR43221:SF3">
    <property type="entry name" value="SLL1280 PROTEIN"/>
    <property type="match status" value="1"/>
</dbReference>
<dbReference type="RefSeq" id="WP_073485642.1">
    <property type="nucleotide sequence ID" value="NZ_FQVN01000006.1"/>
</dbReference>
<keyword evidence="3" id="KW-0812">Transmembrane</keyword>